<dbReference type="AlphaFoldDB" id="A0AAE0HA30"/>
<feature type="compositionally biased region" description="Polar residues" evidence="1">
    <location>
        <begin position="127"/>
        <end position="141"/>
    </location>
</feature>
<feature type="region of interest" description="Disordered" evidence="1">
    <location>
        <begin position="127"/>
        <end position="201"/>
    </location>
</feature>
<comment type="caution">
    <text evidence="2">The sequence shown here is derived from an EMBL/GenBank/DDBJ whole genome shotgun (WGS) entry which is preliminary data.</text>
</comment>
<accession>A0AAE0HA30</accession>
<evidence type="ECO:0000313" key="2">
    <source>
        <dbReference type="EMBL" id="KAK3291756.1"/>
    </source>
</evidence>
<proteinExistence type="predicted"/>
<feature type="region of interest" description="Disordered" evidence="1">
    <location>
        <begin position="103"/>
        <end position="122"/>
    </location>
</feature>
<sequence>MYLATDRRYTDLGWNTMSGPAPILRLVYQHTGTRAACDRRPPLKYLAICICTGVLYRLVQRLSAERPHQIPPAMRSAWRSQPVRVSHGKLYMSQRCPYNILSRSRPALNTPPPPVVRDALPNSETNPCFSLFTRPSQNGKQNAAVVSVPPARKEQREKKKPPTPALPPPNRDSPQAYPEQEEDELPNPAGPAPIHPRPFNF</sequence>
<reference evidence="2" key="1">
    <citation type="journal article" date="2023" name="Mol. Phylogenet. Evol.">
        <title>Genome-scale phylogeny and comparative genomics of the fungal order Sordariales.</title>
        <authorList>
            <person name="Hensen N."/>
            <person name="Bonometti L."/>
            <person name="Westerberg I."/>
            <person name="Brannstrom I.O."/>
            <person name="Guillou S."/>
            <person name="Cros-Aarteil S."/>
            <person name="Calhoun S."/>
            <person name="Haridas S."/>
            <person name="Kuo A."/>
            <person name="Mondo S."/>
            <person name="Pangilinan J."/>
            <person name="Riley R."/>
            <person name="LaButti K."/>
            <person name="Andreopoulos B."/>
            <person name="Lipzen A."/>
            <person name="Chen C."/>
            <person name="Yan M."/>
            <person name="Daum C."/>
            <person name="Ng V."/>
            <person name="Clum A."/>
            <person name="Steindorff A."/>
            <person name="Ohm R.A."/>
            <person name="Martin F."/>
            <person name="Silar P."/>
            <person name="Natvig D.O."/>
            <person name="Lalanne C."/>
            <person name="Gautier V."/>
            <person name="Ament-Velasquez S.L."/>
            <person name="Kruys A."/>
            <person name="Hutchinson M.I."/>
            <person name="Powell A.J."/>
            <person name="Barry K."/>
            <person name="Miller A.N."/>
            <person name="Grigoriev I.V."/>
            <person name="Debuchy R."/>
            <person name="Gladieux P."/>
            <person name="Hiltunen Thoren M."/>
            <person name="Johannesson H."/>
        </authorList>
    </citation>
    <scope>NUCLEOTIDE SEQUENCE</scope>
    <source>
        <strain evidence="2">CBS 168.71</strain>
    </source>
</reference>
<keyword evidence="3" id="KW-1185">Reference proteome</keyword>
<dbReference type="GeneID" id="87836774"/>
<reference evidence="2" key="2">
    <citation type="submission" date="2023-06" db="EMBL/GenBank/DDBJ databases">
        <authorList>
            <consortium name="Lawrence Berkeley National Laboratory"/>
            <person name="Haridas S."/>
            <person name="Hensen N."/>
            <person name="Bonometti L."/>
            <person name="Westerberg I."/>
            <person name="Brannstrom I.O."/>
            <person name="Guillou S."/>
            <person name="Cros-Aarteil S."/>
            <person name="Calhoun S."/>
            <person name="Kuo A."/>
            <person name="Mondo S."/>
            <person name="Pangilinan J."/>
            <person name="Riley R."/>
            <person name="Labutti K."/>
            <person name="Andreopoulos B."/>
            <person name="Lipzen A."/>
            <person name="Chen C."/>
            <person name="Yanf M."/>
            <person name="Daum C."/>
            <person name="Ng V."/>
            <person name="Clum A."/>
            <person name="Steindorff A."/>
            <person name="Ohm R."/>
            <person name="Martin F."/>
            <person name="Silar P."/>
            <person name="Natvig D."/>
            <person name="Lalanne C."/>
            <person name="Gautier V."/>
            <person name="Ament-Velasquez S.L."/>
            <person name="Kruys A."/>
            <person name="Hutchinson M.I."/>
            <person name="Powell A.J."/>
            <person name="Barry K."/>
            <person name="Miller A.N."/>
            <person name="Grigoriev I.V."/>
            <person name="Debuchy R."/>
            <person name="Gladieux P."/>
            <person name="Thoren M.H."/>
            <person name="Johannesson H."/>
        </authorList>
    </citation>
    <scope>NUCLEOTIDE SEQUENCE</scope>
    <source>
        <strain evidence="2">CBS 168.71</strain>
    </source>
</reference>
<dbReference type="Proteomes" id="UP001278766">
    <property type="component" value="Unassembled WGS sequence"/>
</dbReference>
<feature type="compositionally biased region" description="Pro residues" evidence="1">
    <location>
        <begin position="188"/>
        <end position="201"/>
    </location>
</feature>
<feature type="compositionally biased region" description="Pro residues" evidence="1">
    <location>
        <begin position="162"/>
        <end position="171"/>
    </location>
</feature>
<protein>
    <submittedName>
        <fullName evidence="2">Uncharacterized protein</fullName>
    </submittedName>
</protein>
<gene>
    <name evidence="2" type="ORF">B0H64DRAFT_239890</name>
</gene>
<evidence type="ECO:0000313" key="3">
    <source>
        <dbReference type="Proteomes" id="UP001278766"/>
    </source>
</evidence>
<name>A0AAE0HA30_9PEZI</name>
<evidence type="ECO:0000256" key="1">
    <source>
        <dbReference type="SAM" id="MobiDB-lite"/>
    </source>
</evidence>
<organism evidence="2 3">
    <name type="scientific">Chaetomium fimeti</name>
    <dbReference type="NCBI Taxonomy" id="1854472"/>
    <lineage>
        <taxon>Eukaryota</taxon>
        <taxon>Fungi</taxon>
        <taxon>Dikarya</taxon>
        <taxon>Ascomycota</taxon>
        <taxon>Pezizomycotina</taxon>
        <taxon>Sordariomycetes</taxon>
        <taxon>Sordariomycetidae</taxon>
        <taxon>Sordariales</taxon>
        <taxon>Chaetomiaceae</taxon>
        <taxon>Chaetomium</taxon>
    </lineage>
</organism>
<dbReference type="EMBL" id="JAUEPN010000008">
    <property type="protein sequence ID" value="KAK3291756.1"/>
    <property type="molecule type" value="Genomic_DNA"/>
</dbReference>
<dbReference type="RefSeq" id="XP_062655270.1">
    <property type="nucleotide sequence ID" value="XM_062799826.1"/>
</dbReference>